<evidence type="ECO:0000256" key="1">
    <source>
        <dbReference type="SAM" id="MobiDB-lite"/>
    </source>
</evidence>
<evidence type="ECO:0000313" key="3">
    <source>
        <dbReference type="Proteomes" id="UP000008710"/>
    </source>
</evidence>
<proteinExistence type="predicted"/>
<keyword evidence="2" id="KW-0614">Plasmid</keyword>
<dbReference type="HOGENOM" id="CLU_1702868_0_0_11"/>
<reference evidence="3" key="1">
    <citation type="journal article" date="2006" name="Proc. Natl. Acad. Sci. U.S.A.">
        <title>The complete genome of Rhodococcus sp. RHA1 provides insights into a catabolic powerhouse.</title>
        <authorList>
            <person name="McLeod M.P."/>
            <person name="Warren R.L."/>
            <person name="Hsiao W.W.L."/>
            <person name="Araki N."/>
            <person name="Myhre M."/>
            <person name="Fernandes C."/>
            <person name="Miyazawa D."/>
            <person name="Wong W."/>
            <person name="Lillquist A.L."/>
            <person name="Wang D."/>
            <person name="Dosanjh M."/>
            <person name="Hara H."/>
            <person name="Petrescu A."/>
            <person name="Morin R.D."/>
            <person name="Yang G."/>
            <person name="Stott J.M."/>
            <person name="Schein J.E."/>
            <person name="Shin H."/>
            <person name="Smailus D."/>
            <person name="Siddiqui A.S."/>
            <person name="Marra M.A."/>
            <person name="Jones S.J.M."/>
            <person name="Holt R."/>
            <person name="Brinkman F.S.L."/>
            <person name="Miyauchi K."/>
            <person name="Fukuda M."/>
            <person name="Davies J.E."/>
            <person name="Mohn W.W."/>
            <person name="Eltis L.D."/>
        </authorList>
    </citation>
    <scope>NUCLEOTIDE SEQUENCE [LARGE SCALE GENOMIC DNA]</scope>
    <source>
        <strain evidence="3">RHA1</strain>
    </source>
</reference>
<feature type="region of interest" description="Disordered" evidence="1">
    <location>
        <begin position="30"/>
        <end position="54"/>
    </location>
</feature>
<protein>
    <submittedName>
        <fullName evidence="2">Uncharacterized protein</fullName>
    </submittedName>
</protein>
<evidence type="ECO:0000313" key="2">
    <source>
        <dbReference type="EMBL" id="ABH00765.1"/>
    </source>
</evidence>
<organism evidence="2 3">
    <name type="scientific">Rhodococcus jostii (strain RHA1)</name>
    <dbReference type="NCBI Taxonomy" id="101510"/>
    <lineage>
        <taxon>Bacteria</taxon>
        <taxon>Bacillati</taxon>
        <taxon>Actinomycetota</taxon>
        <taxon>Actinomycetes</taxon>
        <taxon>Mycobacteriales</taxon>
        <taxon>Nocardiaceae</taxon>
        <taxon>Rhodococcus</taxon>
    </lineage>
</organism>
<dbReference type="Proteomes" id="UP000008710">
    <property type="component" value="Plasmid pRHL3"/>
</dbReference>
<name>Q0RVC1_RHOJR</name>
<sequence>MRHVVRNTGSSDSPMYGPFLEGSKYCLPSPQPLLTSAGPGQRSSQHGTARPASRCRLKKCQGIETDCGGHTLRPMIIPQVAASRNVIGSETLQFESGDAAGGPVAAGGGYRTNRITRCRPVAAGDAPSDGDLAVHDLLDRGTRHASVVRHKFVL</sequence>
<dbReference type="AlphaFoldDB" id="Q0RVC1"/>
<geneLocation type="plasmid" evidence="2 3">
    <name>pRHL3</name>
</geneLocation>
<accession>Q0RVC1</accession>
<dbReference type="EMBL" id="CP000434">
    <property type="protein sequence ID" value="ABH00765.1"/>
    <property type="molecule type" value="Genomic_DNA"/>
</dbReference>
<dbReference type="KEGG" id="rha:RHA1_ro11118"/>
<gene>
    <name evidence="2" type="ordered locus">RHA1_ro11118</name>
</gene>